<sequence length="476" mass="53993">MKYAVIFKVWRWDSAVENNFRLCRNFSAGADFFILYDRTNGMDDIPENIRSEERIFFVSSEDATDLGLSGSHEGGVNLFWYNADYQHSLFCLKYPDYDFMCFVESDVAVFTPLHAILKKMSKQCIDVIFQPQTQPAALWSHADSCAGYYNPETYINKGLFCISFFSRRAVLHIFRRRLNMTVQQRRENLSSWPVSEAAMAHEPIMAGMRTASLGTFCPALSHYDWSPPYAVSELGGMQGDNIVHPVTEINKNFMEKNFRQDYHSLWSGEEVETGLSRQRASEIRDFEVWSRLFNSPHVRHPGTQATLILQDVLSLAGHPVTGILHGQNSLAHDRIQARHTTQAGFPKNFFSDLPGWDDNHAYEMGMADVVTLTGPFAEGARVLIGARDNSILQKLHIDVKGRSCGLSHPVPVYVFRGMIFYGFDVPASCETIRIIALHHLRLFSLRVSDGSWPDEITSTNTARQSVARQSARIRAV</sequence>
<accession>A0ABX0KF34</accession>
<organism evidence="1 2">
    <name type="scientific">Acetobacter fallax</name>
    <dbReference type="NCBI Taxonomy" id="1737473"/>
    <lineage>
        <taxon>Bacteria</taxon>
        <taxon>Pseudomonadati</taxon>
        <taxon>Pseudomonadota</taxon>
        <taxon>Alphaproteobacteria</taxon>
        <taxon>Acetobacterales</taxon>
        <taxon>Acetobacteraceae</taxon>
        <taxon>Acetobacter</taxon>
    </lineage>
</organism>
<comment type="caution">
    <text evidence="1">The sequence shown here is derived from an EMBL/GenBank/DDBJ whole genome shotgun (WGS) entry which is preliminary data.</text>
</comment>
<dbReference type="EMBL" id="WOSW01000031">
    <property type="protein sequence ID" value="NHO33553.1"/>
    <property type="molecule type" value="Genomic_DNA"/>
</dbReference>
<keyword evidence="2" id="KW-1185">Reference proteome</keyword>
<evidence type="ECO:0000313" key="2">
    <source>
        <dbReference type="Proteomes" id="UP000615326"/>
    </source>
</evidence>
<gene>
    <name evidence="1" type="ORF">GOB84_13495</name>
</gene>
<dbReference type="Proteomes" id="UP000615326">
    <property type="component" value="Unassembled WGS sequence"/>
</dbReference>
<reference evidence="1 2" key="1">
    <citation type="journal article" date="2020" name="Int. J. Syst. Evol. Microbiol.">
        <title>Novel acetic acid bacteria from cider fermentations: Acetobacter conturbans sp. nov. and Acetobacter fallax sp. nov.</title>
        <authorList>
            <person name="Sombolestani A.S."/>
            <person name="Cleenwerck I."/>
            <person name="Cnockaert M."/>
            <person name="Borremans W."/>
            <person name="Wieme A.D."/>
            <person name="De Vuyst L."/>
            <person name="Vandamme P."/>
        </authorList>
    </citation>
    <scope>NUCLEOTIDE SEQUENCE [LARGE SCALE GENOMIC DNA]</scope>
    <source>
        <strain evidence="1 2">LMG 1637</strain>
    </source>
</reference>
<name>A0ABX0KF34_9PROT</name>
<protein>
    <submittedName>
        <fullName evidence="1">Uncharacterized protein</fullName>
    </submittedName>
</protein>
<proteinExistence type="predicted"/>
<evidence type="ECO:0000313" key="1">
    <source>
        <dbReference type="EMBL" id="NHO33553.1"/>
    </source>
</evidence>
<dbReference type="RefSeq" id="WP_173578066.1">
    <property type="nucleotide sequence ID" value="NZ_WOSW01000031.1"/>
</dbReference>